<keyword evidence="2" id="KW-1185">Reference proteome</keyword>
<dbReference type="Proteomes" id="UP000191500">
    <property type="component" value="Unassembled WGS sequence"/>
</dbReference>
<dbReference type="EMBL" id="MDDG01000001">
    <property type="protein sequence ID" value="OQE46029.1"/>
    <property type="molecule type" value="Genomic_DNA"/>
</dbReference>
<gene>
    <name evidence="1" type="ORF">PENCOP_c001G01726</name>
</gene>
<dbReference type="AlphaFoldDB" id="A0A1V6V6B4"/>
<accession>A0A1V6V6B4</accession>
<organism evidence="1 2">
    <name type="scientific">Penicillium coprophilum</name>
    <dbReference type="NCBI Taxonomy" id="36646"/>
    <lineage>
        <taxon>Eukaryota</taxon>
        <taxon>Fungi</taxon>
        <taxon>Dikarya</taxon>
        <taxon>Ascomycota</taxon>
        <taxon>Pezizomycotina</taxon>
        <taxon>Eurotiomycetes</taxon>
        <taxon>Eurotiomycetidae</taxon>
        <taxon>Eurotiales</taxon>
        <taxon>Aspergillaceae</taxon>
        <taxon>Penicillium</taxon>
    </lineage>
</organism>
<name>A0A1V6V6B4_9EURO</name>
<proteinExistence type="predicted"/>
<comment type="caution">
    <text evidence="1">The sequence shown here is derived from an EMBL/GenBank/DDBJ whole genome shotgun (WGS) entry which is preliminary data.</text>
</comment>
<sequence length="108" mass="11708">MSSGLPASTLRPCLGATRLSHIVVTSDGEWGGSVITYMAGHNATSRFQPYNRPSLAYEEVWMLSHLSAIPSIGNLGALALDPDGIKTEDDIRLLKWKFNLLVDIPRAG</sequence>
<reference evidence="2" key="1">
    <citation type="journal article" date="2017" name="Nat. Microbiol.">
        <title>Global analysis of biosynthetic gene clusters reveals vast potential of secondary metabolite production in Penicillium species.</title>
        <authorList>
            <person name="Nielsen J.C."/>
            <person name="Grijseels S."/>
            <person name="Prigent S."/>
            <person name="Ji B."/>
            <person name="Dainat J."/>
            <person name="Nielsen K.F."/>
            <person name="Frisvad J.C."/>
            <person name="Workman M."/>
            <person name="Nielsen J."/>
        </authorList>
    </citation>
    <scope>NUCLEOTIDE SEQUENCE [LARGE SCALE GENOMIC DNA]</scope>
    <source>
        <strain evidence="2">IBT 31321</strain>
    </source>
</reference>
<evidence type="ECO:0000313" key="2">
    <source>
        <dbReference type="Proteomes" id="UP000191500"/>
    </source>
</evidence>
<evidence type="ECO:0000313" key="1">
    <source>
        <dbReference type="EMBL" id="OQE46029.1"/>
    </source>
</evidence>
<protein>
    <submittedName>
        <fullName evidence="1">Uncharacterized protein</fullName>
    </submittedName>
</protein>